<evidence type="ECO:0000313" key="2">
    <source>
        <dbReference type="EMBL" id="QHT98080.1"/>
    </source>
</evidence>
<protein>
    <submittedName>
        <fullName evidence="2">Uncharacterized protein</fullName>
    </submittedName>
</protein>
<accession>A0A6C0IZU6</accession>
<organism evidence="2">
    <name type="scientific">viral metagenome</name>
    <dbReference type="NCBI Taxonomy" id="1070528"/>
    <lineage>
        <taxon>unclassified sequences</taxon>
        <taxon>metagenomes</taxon>
        <taxon>organismal metagenomes</taxon>
    </lineage>
</organism>
<name>A0A6C0IZU6_9ZZZZ</name>
<feature type="region of interest" description="Disordered" evidence="1">
    <location>
        <begin position="1"/>
        <end position="20"/>
    </location>
</feature>
<sequence>MPDTECANGHIQEAHDKAEQASLEKDMRDLLAVRKPTAKQNSEYRKLKARHVAVLEKQAGGDRACVEPVSSPWPGASMLKPAPPDKTDVPRKVASTLFDDEDDGDEDEKEPMLPEFTSSAVFARAKGYMHRLVGWRLPRRSRPSCRPIVYTTVYAHPPPCPATAPQPDQSAH</sequence>
<dbReference type="EMBL" id="MN740287">
    <property type="protein sequence ID" value="QHT98080.1"/>
    <property type="molecule type" value="Genomic_DNA"/>
</dbReference>
<evidence type="ECO:0000256" key="1">
    <source>
        <dbReference type="SAM" id="MobiDB-lite"/>
    </source>
</evidence>
<feature type="region of interest" description="Disordered" evidence="1">
    <location>
        <begin position="60"/>
        <end position="90"/>
    </location>
</feature>
<reference evidence="2" key="1">
    <citation type="journal article" date="2020" name="Nature">
        <title>Giant virus diversity and host interactions through global metagenomics.</title>
        <authorList>
            <person name="Schulz F."/>
            <person name="Roux S."/>
            <person name="Paez-Espino D."/>
            <person name="Jungbluth S."/>
            <person name="Walsh D.A."/>
            <person name="Denef V.J."/>
            <person name="McMahon K.D."/>
            <person name="Konstantinidis K.T."/>
            <person name="Eloe-Fadrosh E.A."/>
            <person name="Kyrpides N.C."/>
            <person name="Woyke T."/>
        </authorList>
    </citation>
    <scope>NUCLEOTIDE SEQUENCE</scope>
    <source>
        <strain evidence="2">GVMAG-M-3300025626-8</strain>
    </source>
</reference>
<dbReference type="AlphaFoldDB" id="A0A6C0IZU6"/>
<proteinExistence type="predicted"/>